<dbReference type="AlphaFoldDB" id="E4T2L8"/>
<proteinExistence type="predicted"/>
<dbReference type="Pfam" id="PF22636">
    <property type="entry name" value="FlK"/>
    <property type="match status" value="1"/>
</dbReference>
<feature type="binding site" evidence="2">
    <location>
        <position position="57"/>
    </location>
    <ligand>
        <name>CoA</name>
        <dbReference type="ChEBI" id="CHEBI:57287"/>
    </ligand>
</feature>
<feature type="active site" evidence="1">
    <location>
        <position position="39"/>
    </location>
</feature>
<dbReference type="InterPro" id="IPR025540">
    <property type="entry name" value="FlK"/>
</dbReference>
<gene>
    <name evidence="4" type="ordered locus">Palpr_0808</name>
</gene>
<name>E4T2L8_PALPW</name>
<dbReference type="EMBL" id="CP002345">
    <property type="protein sequence ID" value="ADQ78962.1"/>
    <property type="molecule type" value="Genomic_DNA"/>
</dbReference>
<dbReference type="Gene3D" id="3.10.129.10">
    <property type="entry name" value="Hotdog Thioesterase"/>
    <property type="match status" value="1"/>
</dbReference>
<dbReference type="InterPro" id="IPR054485">
    <property type="entry name" value="FlK-like_dom"/>
</dbReference>
<feature type="active site" evidence="1">
    <location>
        <position position="64"/>
    </location>
</feature>
<dbReference type="HOGENOM" id="CLU_119426_0_1_10"/>
<dbReference type="RefSeq" id="WP_013444331.1">
    <property type="nucleotide sequence ID" value="NC_014734.1"/>
</dbReference>
<dbReference type="STRING" id="694427.Palpr_0808"/>
<sequence length="123" mass="13131">MIHSTFTQSTKVSDHQTAAYLGSGTLEVFGTPALVAFMENTAMKMLSDLPTESTSVGISMNMQHLKASPVGATVECTATITAIEGRKYSFAIKAIDASGDLIGEAMHERVIVNIDKFMSKVLS</sequence>
<reference evidence="4 5" key="2">
    <citation type="journal article" date="2011" name="Stand. Genomic Sci.">
        <title>Complete genome sequence of Paludibacter propionicigenes type strain (WB4).</title>
        <authorList>
            <person name="Gronow S."/>
            <person name="Munk C."/>
            <person name="Lapidus A."/>
            <person name="Nolan M."/>
            <person name="Lucas S."/>
            <person name="Hammon N."/>
            <person name="Deshpande S."/>
            <person name="Cheng J.F."/>
            <person name="Tapia R."/>
            <person name="Han C."/>
            <person name="Goodwin L."/>
            <person name="Pitluck S."/>
            <person name="Liolios K."/>
            <person name="Ivanova N."/>
            <person name="Mavromatis K."/>
            <person name="Mikhailova N."/>
            <person name="Pati A."/>
            <person name="Chen A."/>
            <person name="Palaniappan K."/>
            <person name="Land M."/>
            <person name="Hauser L."/>
            <person name="Chang Y.J."/>
            <person name="Jeffries C.D."/>
            <person name="Brambilla E."/>
            <person name="Rohde M."/>
            <person name="Goker M."/>
            <person name="Detter J.C."/>
            <person name="Woyke T."/>
            <person name="Bristow J."/>
            <person name="Eisen J.A."/>
            <person name="Markowitz V."/>
            <person name="Hugenholtz P."/>
            <person name="Kyrpides N.C."/>
            <person name="Klenk H.P."/>
        </authorList>
    </citation>
    <scope>NUCLEOTIDE SEQUENCE [LARGE SCALE GENOMIC DNA]</scope>
    <source>
        <strain evidence="5">DSM 17365 / JCM 13257 / WB4</strain>
    </source>
</reference>
<reference key="1">
    <citation type="submission" date="2010-11" db="EMBL/GenBank/DDBJ databases">
        <title>The complete genome of Paludibacter propionicigenes DSM 17365.</title>
        <authorList>
            <consortium name="US DOE Joint Genome Institute (JGI-PGF)"/>
            <person name="Lucas S."/>
            <person name="Copeland A."/>
            <person name="Lapidus A."/>
            <person name="Bruce D."/>
            <person name="Goodwin L."/>
            <person name="Pitluck S."/>
            <person name="Kyrpides N."/>
            <person name="Mavromatis K."/>
            <person name="Ivanova N."/>
            <person name="Munk A.C."/>
            <person name="Brettin T."/>
            <person name="Detter J.C."/>
            <person name="Han C."/>
            <person name="Tapia R."/>
            <person name="Land M."/>
            <person name="Hauser L."/>
            <person name="Markowitz V."/>
            <person name="Cheng J.-F."/>
            <person name="Hugenholtz P."/>
            <person name="Woyke T."/>
            <person name="Wu D."/>
            <person name="Gronow S."/>
            <person name="Wellnitz S."/>
            <person name="Brambilla E."/>
            <person name="Klenk H.-P."/>
            <person name="Eisen J.A."/>
        </authorList>
    </citation>
    <scope>NUCLEOTIDE SEQUENCE</scope>
    <source>
        <strain>WB4</strain>
    </source>
</reference>
<dbReference type="OrthoDB" id="6902891at2"/>
<dbReference type="Proteomes" id="UP000008718">
    <property type="component" value="Chromosome"/>
</dbReference>
<dbReference type="PANTHER" id="PTHR36934:SF1">
    <property type="entry name" value="THIOESTERASE DOMAIN-CONTAINING PROTEIN"/>
    <property type="match status" value="1"/>
</dbReference>
<feature type="domain" description="Fluoroacetyl-CoA-specific thioesterase-like" evidence="3">
    <location>
        <begin position="12"/>
        <end position="113"/>
    </location>
</feature>
<evidence type="ECO:0000259" key="3">
    <source>
        <dbReference type="Pfam" id="PF22636"/>
    </source>
</evidence>
<evidence type="ECO:0000313" key="4">
    <source>
        <dbReference type="EMBL" id="ADQ78962.1"/>
    </source>
</evidence>
<evidence type="ECO:0000256" key="2">
    <source>
        <dbReference type="PIRSR" id="PIRSR014972-2"/>
    </source>
</evidence>
<evidence type="ECO:0000313" key="5">
    <source>
        <dbReference type="Proteomes" id="UP000008718"/>
    </source>
</evidence>
<dbReference type="eggNOG" id="COG5496">
    <property type="taxonomic scope" value="Bacteria"/>
</dbReference>
<dbReference type="PANTHER" id="PTHR36934">
    <property type="entry name" value="BLR0278 PROTEIN"/>
    <property type="match status" value="1"/>
</dbReference>
<dbReference type="PIRSF" id="PIRSF014972">
    <property type="entry name" value="FlK"/>
    <property type="match status" value="1"/>
</dbReference>
<keyword evidence="5" id="KW-1185">Reference proteome</keyword>
<feature type="binding site" evidence="2">
    <location>
        <position position="109"/>
    </location>
    <ligand>
        <name>substrate</name>
    </ligand>
</feature>
<dbReference type="InterPro" id="IPR029069">
    <property type="entry name" value="HotDog_dom_sf"/>
</dbReference>
<organism evidence="4 5">
    <name type="scientific">Paludibacter propionicigenes (strain DSM 17365 / JCM 13257 / WB4)</name>
    <dbReference type="NCBI Taxonomy" id="694427"/>
    <lineage>
        <taxon>Bacteria</taxon>
        <taxon>Pseudomonadati</taxon>
        <taxon>Bacteroidota</taxon>
        <taxon>Bacteroidia</taxon>
        <taxon>Bacteroidales</taxon>
        <taxon>Paludibacteraceae</taxon>
        <taxon>Paludibacter</taxon>
    </lineage>
</organism>
<dbReference type="KEGG" id="ppn:Palpr_0808"/>
<dbReference type="SUPFAM" id="SSF54637">
    <property type="entry name" value="Thioesterase/thiol ester dehydrase-isomerase"/>
    <property type="match status" value="1"/>
</dbReference>
<evidence type="ECO:0000256" key="1">
    <source>
        <dbReference type="PIRSR" id="PIRSR014972-1"/>
    </source>
</evidence>
<feature type="active site" evidence="1">
    <location>
        <position position="31"/>
    </location>
</feature>
<feature type="binding site" evidence="2">
    <location>
        <position position="57"/>
    </location>
    <ligand>
        <name>substrate</name>
    </ligand>
</feature>
<accession>E4T2L8</accession>
<protein>
    <submittedName>
        <fullName evidence="4">Thioesterase superfamily</fullName>
    </submittedName>
</protein>